<dbReference type="SMART" id="SM00054">
    <property type="entry name" value="EFh"/>
    <property type="match status" value="4"/>
</dbReference>
<organism evidence="6 7">
    <name type="scientific">Cuscuta campestris</name>
    <dbReference type="NCBI Taxonomy" id="132261"/>
    <lineage>
        <taxon>Eukaryota</taxon>
        <taxon>Viridiplantae</taxon>
        <taxon>Streptophyta</taxon>
        <taxon>Embryophyta</taxon>
        <taxon>Tracheophyta</taxon>
        <taxon>Spermatophyta</taxon>
        <taxon>Magnoliopsida</taxon>
        <taxon>eudicotyledons</taxon>
        <taxon>Gunneridae</taxon>
        <taxon>Pentapetalae</taxon>
        <taxon>asterids</taxon>
        <taxon>lamiids</taxon>
        <taxon>Solanales</taxon>
        <taxon>Convolvulaceae</taxon>
        <taxon>Cuscuteae</taxon>
        <taxon>Cuscuta</taxon>
        <taxon>Cuscuta subgen. Grammica</taxon>
        <taxon>Cuscuta sect. Cleistogrammica</taxon>
    </lineage>
</organism>
<dbReference type="EMBL" id="OOIL02001634">
    <property type="protein sequence ID" value="VFQ77164.1"/>
    <property type="molecule type" value="Genomic_DNA"/>
</dbReference>
<dbReference type="FunFam" id="1.10.238.10:FF:000003">
    <property type="entry name" value="Calmodulin A"/>
    <property type="match status" value="1"/>
</dbReference>
<dbReference type="OrthoDB" id="26525at2759"/>
<keyword evidence="4" id="KW-0732">Signal</keyword>
<protein>
    <recommendedName>
        <fullName evidence="5">EF-hand domain-containing protein</fullName>
    </recommendedName>
</protein>
<dbReference type="PANTHER" id="PTHR10891">
    <property type="entry name" value="EF-HAND CALCIUM-BINDING DOMAIN CONTAINING PROTEIN"/>
    <property type="match status" value="1"/>
</dbReference>
<dbReference type="SUPFAM" id="SSF47473">
    <property type="entry name" value="EF-hand"/>
    <property type="match status" value="1"/>
</dbReference>
<dbReference type="PROSITE" id="PS50222">
    <property type="entry name" value="EF_HAND_2"/>
    <property type="match status" value="4"/>
</dbReference>
<name>A0A484LLI1_9ASTE</name>
<keyword evidence="1" id="KW-0479">Metal-binding</keyword>
<evidence type="ECO:0000256" key="2">
    <source>
        <dbReference type="ARBA" id="ARBA00022737"/>
    </source>
</evidence>
<feature type="domain" description="EF-hand" evidence="5">
    <location>
        <begin position="62"/>
        <end position="97"/>
    </location>
</feature>
<dbReference type="AlphaFoldDB" id="A0A484LLI1"/>
<dbReference type="Proteomes" id="UP000595140">
    <property type="component" value="Unassembled WGS sequence"/>
</dbReference>
<sequence length="223" mass="24100">MSSLATAFLSLLPLILGAFTLFSTFQSTMTQLLSSWLRSTSAAGTPAPNKKPTAAAITATGKGDPGLQGVFATFDRDRDGYITKEELKASLEKMGISTEDGDVAEMVERVDGNNDGLVDLEEFSALYGEFAGGGEEFDDGDYLMREAFDVFDGDRDGFISEMELSRVLSCLGLLQQQGGNRLEACKEMIRSVDVDGDGMVNFDEFKRMMMMDNNGGTSLIPVS</sequence>
<evidence type="ECO:0000256" key="4">
    <source>
        <dbReference type="SAM" id="SignalP"/>
    </source>
</evidence>
<dbReference type="InterPro" id="IPR011992">
    <property type="entry name" value="EF-hand-dom_pair"/>
</dbReference>
<dbReference type="CDD" id="cd00051">
    <property type="entry name" value="EFh"/>
    <property type="match status" value="2"/>
</dbReference>
<feature type="domain" description="EF-hand" evidence="5">
    <location>
        <begin position="180"/>
        <end position="215"/>
    </location>
</feature>
<feature type="domain" description="EF-hand" evidence="5">
    <location>
        <begin position="98"/>
        <end position="133"/>
    </location>
</feature>
<feature type="chain" id="PRO_5019804148" description="EF-hand domain-containing protein" evidence="4">
    <location>
        <begin position="18"/>
        <end position="223"/>
    </location>
</feature>
<feature type="domain" description="EF-hand" evidence="5">
    <location>
        <begin position="144"/>
        <end position="174"/>
    </location>
</feature>
<evidence type="ECO:0000313" key="6">
    <source>
        <dbReference type="EMBL" id="VFQ77164.1"/>
    </source>
</evidence>
<dbReference type="InterPro" id="IPR039647">
    <property type="entry name" value="EF_hand_pair_protein_CML-like"/>
</dbReference>
<evidence type="ECO:0000313" key="7">
    <source>
        <dbReference type="Proteomes" id="UP000595140"/>
    </source>
</evidence>
<dbReference type="InterPro" id="IPR002048">
    <property type="entry name" value="EF_hand_dom"/>
</dbReference>
<keyword evidence="2" id="KW-0677">Repeat</keyword>
<evidence type="ECO:0000256" key="1">
    <source>
        <dbReference type="ARBA" id="ARBA00022723"/>
    </source>
</evidence>
<dbReference type="Pfam" id="PF13499">
    <property type="entry name" value="EF-hand_7"/>
    <property type="match status" value="2"/>
</dbReference>
<evidence type="ECO:0000256" key="3">
    <source>
        <dbReference type="ARBA" id="ARBA00022837"/>
    </source>
</evidence>
<dbReference type="GO" id="GO:0005509">
    <property type="term" value="F:calcium ion binding"/>
    <property type="evidence" value="ECO:0007669"/>
    <property type="project" value="InterPro"/>
</dbReference>
<proteinExistence type="predicted"/>
<keyword evidence="3" id="KW-0106">Calcium</keyword>
<reference evidence="6 7" key="1">
    <citation type="submission" date="2018-04" db="EMBL/GenBank/DDBJ databases">
        <authorList>
            <person name="Vogel A."/>
        </authorList>
    </citation>
    <scope>NUCLEOTIDE SEQUENCE [LARGE SCALE GENOMIC DNA]</scope>
</reference>
<accession>A0A484LLI1</accession>
<gene>
    <name evidence="6" type="ORF">CCAM_LOCUS18940</name>
</gene>
<dbReference type="Gene3D" id="1.10.238.10">
    <property type="entry name" value="EF-hand"/>
    <property type="match status" value="2"/>
</dbReference>
<evidence type="ECO:0000259" key="5">
    <source>
        <dbReference type="PROSITE" id="PS50222"/>
    </source>
</evidence>
<keyword evidence="7" id="KW-1185">Reference proteome</keyword>
<dbReference type="PROSITE" id="PS00018">
    <property type="entry name" value="EF_HAND_1"/>
    <property type="match status" value="4"/>
</dbReference>
<dbReference type="InterPro" id="IPR018247">
    <property type="entry name" value="EF_Hand_1_Ca_BS"/>
</dbReference>
<feature type="signal peptide" evidence="4">
    <location>
        <begin position="1"/>
        <end position="17"/>
    </location>
</feature>